<organism evidence="3 4">
    <name type="scientific">Anisodus tanguticus</name>
    <dbReference type="NCBI Taxonomy" id="243964"/>
    <lineage>
        <taxon>Eukaryota</taxon>
        <taxon>Viridiplantae</taxon>
        <taxon>Streptophyta</taxon>
        <taxon>Embryophyta</taxon>
        <taxon>Tracheophyta</taxon>
        <taxon>Spermatophyta</taxon>
        <taxon>Magnoliopsida</taxon>
        <taxon>eudicotyledons</taxon>
        <taxon>Gunneridae</taxon>
        <taxon>Pentapetalae</taxon>
        <taxon>asterids</taxon>
        <taxon>lamiids</taxon>
        <taxon>Solanales</taxon>
        <taxon>Solanaceae</taxon>
        <taxon>Solanoideae</taxon>
        <taxon>Hyoscyameae</taxon>
        <taxon>Anisodus</taxon>
    </lineage>
</organism>
<evidence type="ECO:0000313" key="3">
    <source>
        <dbReference type="EMBL" id="KAK4339182.1"/>
    </source>
</evidence>
<evidence type="ECO:0000256" key="1">
    <source>
        <dbReference type="SAM" id="MobiDB-lite"/>
    </source>
</evidence>
<sequence length="157" mass="17461">MHRFQEGTAEGSTDQSRNFEDQRTKANWNWQPEKLRIPLQLKDSTTLRDEFSKQDNTDNTPAKGPAKEPNNNSPKTSEQKESKSLAEKKLPADESSSSSSSYSESESESTDHETTGHTSCLAANMKKPKKVMKMSLVALLILGIGLYVANVMKSPQQ</sequence>
<protein>
    <submittedName>
        <fullName evidence="3">Uncharacterized protein</fullName>
    </submittedName>
</protein>
<dbReference type="AlphaFoldDB" id="A0AAE1QW06"/>
<dbReference type="Proteomes" id="UP001291623">
    <property type="component" value="Unassembled WGS sequence"/>
</dbReference>
<gene>
    <name evidence="3" type="ORF">RND71_040644</name>
</gene>
<keyword evidence="2" id="KW-0472">Membrane</keyword>
<dbReference type="EMBL" id="JAVYJV010000023">
    <property type="protein sequence ID" value="KAK4339182.1"/>
    <property type="molecule type" value="Genomic_DNA"/>
</dbReference>
<name>A0AAE1QW06_9SOLA</name>
<keyword evidence="2" id="KW-1133">Transmembrane helix</keyword>
<accession>A0AAE1QW06</accession>
<keyword evidence="2" id="KW-0812">Transmembrane</keyword>
<keyword evidence="4" id="KW-1185">Reference proteome</keyword>
<feature type="region of interest" description="Disordered" evidence="1">
    <location>
        <begin position="1"/>
        <end position="119"/>
    </location>
</feature>
<reference evidence="3" key="1">
    <citation type="submission" date="2023-12" db="EMBL/GenBank/DDBJ databases">
        <title>Genome assembly of Anisodus tanguticus.</title>
        <authorList>
            <person name="Wang Y.-J."/>
        </authorList>
    </citation>
    <scope>NUCLEOTIDE SEQUENCE</scope>
    <source>
        <strain evidence="3">KB-2021</strain>
        <tissue evidence="3">Leaf</tissue>
    </source>
</reference>
<evidence type="ECO:0000256" key="2">
    <source>
        <dbReference type="SAM" id="Phobius"/>
    </source>
</evidence>
<feature type="compositionally biased region" description="Basic and acidic residues" evidence="1">
    <location>
        <begin position="77"/>
        <end position="92"/>
    </location>
</feature>
<feature type="compositionally biased region" description="Low complexity" evidence="1">
    <location>
        <begin position="94"/>
        <end position="104"/>
    </location>
</feature>
<comment type="caution">
    <text evidence="3">The sequence shown here is derived from an EMBL/GenBank/DDBJ whole genome shotgun (WGS) entry which is preliminary data.</text>
</comment>
<proteinExistence type="predicted"/>
<feature type="transmembrane region" description="Helical" evidence="2">
    <location>
        <begin position="134"/>
        <end position="152"/>
    </location>
</feature>
<feature type="compositionally biased region" description="Basic and acidic residues" evidence="1">
    <location>
        <begin position="45"/>
        <end position="56"/>
    </location>
</feature>
<evidence type="ECO:0000313" key="4">
    <source>
        <dbReference type="Proteomes" id="UP001291623"/>
    </source>
</evidence>